<dbReference type="PRINTS" id="PR01021">
    <property type="entry name" value="OMPADOMAIN"/>
</dbReference>
<evidence type="ECO:0000256" key="4">
    <source>
        <dbReference type="PROSITE-ProRule" id="PRU00473"/>
    </source>
</evidence>
<evidence type="ECO:0000256" key="3">
    <source>
        <dbReference type="ARBA" id="ARBA00023237"/>
    </source>
</evidence>
<dbReference type="EMBL" id="CP002299">
    <property type="protein sequence ID" value="ADP79629.1"/>
    <property type="molecule type" value="Genomic_DNA"/>
</dbReference>
<dbReference type="CDD" id="cd07185">
    <property type="entry name" value="OmpA_C-like"/>
    <property type="match status" value="1"/>
</dbReference>
<dbReference type="eggNOG" id="COG2885">
    <property type="taxonomic scope" value="Bacteria"/>
</dbReference>
<sequence>MSTGVRVAARDPRLVRLGTTDLALQFEFANQGTESISPADLGTDPLTHVIAFLVDLPRGTGYATQRTPQANPDIDGSGPDEARASATTEKDVAAGQTETVTLVFPAPPAEATSMLVLVDGFVPVEVPIQAQGSAALKDDPVLHVPSSPPNELDPPVAPLVCATETDPAAATPAQTSFRLPSDVLFAFGSSTLSPSAARAIDALAHQITATSGTVTIAGYTDSIGTDADNQALSLARASAVRQAIAATLGPDFTYKAVGFGETSPVAPNTHQDGSDNPDGRARNRRVELTVDAATGDTSQPPPTSEAPNVSLDGTPLTPAVQTVTALPGFTLAQVAIHNSGTADRELGYYNDPNRVGPDGIRADDGGELSLATATGGRLRPCAFTPSWWGLLANGTGADTVPAGGTLVQWALFGPLPANQKSIDVVVGGYAKALPARVASG</sequence>
<keyword evidence="8" id="KW-1185">Reference proteome</keyword>
<reference evidence="7 8" key="1">
    <citation type="submission" date="2010-10" db="EMBL/GenBank/DDBJ databases">
        <title>Complete sequence of Frankia sp. EuI1c.</title>
        <authorList>
            <consortium name="US DOE Joint Genome Institute"/>
            <person name="Lucas S."/>
            <person name="Copeland A."/>
            <person name="Lapidus A."/>
            <person name="Cheng J.-F."/>
            <person name="Bruce D."/>
            <person name="Goodwin L."/>
            <person name="Pitluck S."/>
            <person name="Chertkov O."/>
            <person name="Detter J.C."/>
            <person name="Han C."/>
            <person name="Tapia R."/>
            <person name="Land M."/>
            <person name="Hauser L."/>
            <person name="Jeffries C."/>
            <person name="Kyrpides N."/>
            <person name="Ivanova N."/>
            <person name="Mikhailova N."/>
            <person name="Beauchemin N."/>
            <person name="Sen A."/>
            <person name="Sur S.A."/>
            <person name="Gtari M."/>
            <person name="Wall L."/>
            <person name="Tisa L."/>
            <person name="Woyke T."/>
        </authorList>
    </citation>
    <scope>NUCLEOTIDE SEQUENCE [LARGE SCALE GENOMIC DNA]</scope>
    <source>
        <strain evidence="8">DSM 45817 / CECT 9037 / EuI1c</strain>
    </source>
</reference>
<dbReference type="InterPro" id="IPR050330">
    <property type="entry name" value="Bact_OuterMem_StrucFunc"/>
</dbReference>
<evidence type="ECO:0000313" key="8">
    <source>
        <dbReference type="Proteomes" id="UP000002484"/>
    </source>
</evidence>
<evidence type="ECO:0000256" key="2">
    <source>
        <dbReference type="ARBA" id="ARBA00023136"/>
    </source>
</evidence>
<keyword evidence="2 4" id="KW-0472">Membrane</keyword>
<gene>
    <name evidence="7" type="ordered locus">FraEuI1c_1569</name>
</gene>
<dbReference type="OrthoDB" id="5166631at2"/>
<dbReference type="HOGENOM" id="CLU_622220_0_0_11"/>
<dbReference type="InterPro" id="IPR006664">
    <property type="entry name" value="OMP_bac"/>
</dbReference>
<dbReference type="STRING" id="298654.FraEuI1c_1569"/>
<accession>E3J7M0</accession>
<dbReference type="Pfam" id="PF00691">
    <property type="entry name" value="OmpA"/>
    <property type="match status" value="1"/>
</dbReference>
<feature type="region of interest" description="Disordered" evidence="5">
    <location>
        <begin position="263"/>
        <end position="282"/>
    </location>
</feature>
<comment type="subcellular location">
    <subcellularLocation>
        <location evidence="1">Cell outer membrane</location>
    </subcellularLocation>
</comment>
<evidence type="ECO:0000256" key="1">
    <source>
        <dbReference type="ARBA" id="ARBA00004442"/>
    </source>
</evidence>
<dbReference type="RefSeq" id="WP_013422748.1">
    <property type="nucleotide sequence ID" value="NC_014666.1"/>
</dbReference>
<dbReference type="PROSITE" id="PS51123">
    <property type="entry name" value="OMPA_2"/>
    <property type="match status" value="1"/>
</dbReference>
<dbReference type="InterPro" id="IPR036737">
    <property type="entry name" value="OmpA-like_sf"/>
</dbReference>
<organism evidence="7 8">
    <name type="scientific">Pseudofrankia inefficax (strain DSM 45817 / CECT 9037 / DDB 130130 / EuI1c)</name>
    <name type="common">Frankia inefficax</name>
    <dbReference type="NCBI Taxonomy" id="298654"/>
    <lineage>
        <taxon>Bacteria</taxon>
        <taxon>Bacillati</taxon>
        <taxon>Actinomycetota</taxon>
        <taxon>Actinomycetes</taxon>
        <taxon>Frankiales</taxon>
        <taxon>Frankiaceae</taxon>
        <taxon>Pseudofrankia</taxon>
    </lineage>
</organism>
<protein>
    <submittedName>
        <fullName evidence="7">OmpA/MotB domain protein</fullName>
    </submittedName>
</protein>
<dbReference type="PANTHER" id="PTHR30329:SF21">
    <property type="entry name" value="LIPOPROTEIN YIAD-RELATED"/>
    <property type="match status" value="1"/>
</dbReference>
<dbReference type="InParanoid" id="E3J7M0"/>
<feature type="region of interest" description="Disordered" evidence="5">
    <location>
        <begin position="62"/>
        <end position="92"/>
    </location>
</feature>
<dbReference type="Gene3D" id="3.30.1330.60">
    <property type="entry name" value="OmpA-like domain"/>
    <property type="match status" value="1"/>
</dbReference>
<dbReference type="InterPro" id="IPR006665">
    <property type="entry name" value="OmpA-like"/>
</dbReference>
<keyword evidence="3" id="KW-0998">Cell outer membrane</keyword>
<dbReference type="Proteomes" id="UP000002484">
    <property type="component" value="Chromosome"/>
</dbReference>
<evidence type="ECO:0000313" key="7">
    <source>
        <dbReference type="EMBL" id="ADP79629.1"/>
    </source>
</evidence>
<dbReference type="AlphaFoldDB" id="E3J7M0"/>
<feature type="region of interest" description="Disordered" evidence="5">
    <location>
        <begin position="291"/>
        <end position="316"/>
    </location>
</feature>
<name>E3J7M0_PSEI1</name>
<feature type="domain" description="OmpA-like" evidence="6">
    <location>
        <begin position="172"/>
        <end position="294"/>
    </location>
</feature>
<evidence type="ECO:0000259" key="6">
    <source>
        <dbReference type="PROSITE" id="PS51123"/>
    </source>
</evidence>
<dbReference type="GO" id="GO:0009279">
    <property type="term" value="C:cell outer membrane"/>
    <property type="evidence" value="ECO:0007669"/>
    <property type="project" value="UniProtKB-SubCell"/>
</dbReference>
<dbReference type="SUPFAM" id="SSF103088">
    <property type="entry name" value="OmpA-like"/>
    <property type="match status" value="1"/>
</dbReference>
<dbReference type="KEGG" id="fri:FraEuI1c_1569"/>
<proteinExistence type="predicted"/>
<dbReference type="PANTHER" id="PTHR30329">
    <property type="entry name" value="STATOR ELEMENT OF FLAGELLAR MOTOR COMPLEX"/>
    <property type="match status" value="1"/>
</dbReference>
<feature type="compositionally biased region" description="Basic and acidic residues" evidence="5">
    <location>
        <begin position="80"/>
        <end position="92"/>
    </location>
</feature>
<evidence type="ECO:0000256" key="5">
    <source>
        <dbReference type="SAM" id="MobiDB-lite"/>
    </source>
</evidence>